<keyword evidence="12" id="KW-1185">Reference proteome</keyword>
<dbReference type="Gene3D" id="2.30.30.830">
    <property type="match status" value="1"/>
</dbReference>
<gene>
    <name evidence="11" type="ORF">A9179_07395</name>
</gene>
<comment type="caution">
    <text evidence="11">The sequence shown here is derived from an EMBL/GenBank/DDBJ whole genome shotgun (WGS) entry which is preliminary data.</text>
</comment>
<dbReference type="EMBL" id="LZEU01000001">
    <property type="protein sequence ID" value="MBC9250096.1"/>
    <property type="molecule type" value="Genomic_DNA"/>
</dbReference>
<protein>
    <recommendedName>
        <fullName evidence="10">Type II secretion system protein GspC N-terminal domain-containing protein</fullName>
    </recommendedName>
</protein>
<evidence type="ECO:0000259" key="10">
    <source>
        <dbReference type="Pfam" id="PF11356"/>
    </source>
</evidence>
<dbReference type="RefSeq" id="WP_187805203.1">
    <property type="nucleotide sequence ID" value="NZ_LZEU01000001.1"/>
</dbReference>
<name>A0ABR7S0J3_AQUAC</name>
<evidence type="ECO:0000256" key="3">
    <source>
        <dbReference type="ARBA" id="ARBA00022475"/>
    </source>
</evidence>
<evidence type="ECO:0000256" key="1">
    <source>
        <dbReference type="ARBA" id="ARBA00004533"/>
    </source>
</evidence>
<proteinExistence type="predicted"/>
<keyword evidence="4" id="KW-0997">Cell inner membrane</keyword>
<comment type="subcellular location">
    <subcellularLocation>
        <location evidence="1">Cell inner membrane</location>
    </subcellularLocation>
</comment>
<keyword evidence="5" id="KW-0812">Transmembrane</keyword>
<sequence length="217" mass="23746">MSATSTRLADWLRRHGVTGLCILAILVITHSLTRQTLAHLRLLRDNQSSAPAPTQQAPQQNLSLQQLQGLFGTPARARGDQPAPPTNQQLTLLGSFVNPDEQRSAAIIQVAGNPPRRLLVGAQINSSTRLRAVLQDHVLLERNGREESLGFPKARQTAVQPSSASYEPMAPTAEQIEMLQSEDVQALQQRMQTLQQHMESDGSEPPQTAMPEAEVSQ</sequence>
<dbReference type="Proteomes" id="UP000744555">
    <property type="component" value="Unassembled WGS sequence"/>
</dbReference>
<organism evidence="11 12">
    <name type="scientific">Aquipseudomonas alcaligenes</name>
    <name type="common">Pseudomonas alcaligenes</name>
    <dbReference type="NCBI Taxonomy" id="43263"/>
    <lineage>
        <taxon>Bacteria</taxon>
        <taxon>Pseudomonadati</taxon>
        <taxon>Pseudomonadota</taxon>
        <taxon>Gammaproteobacteria</taxon>
        <taxon>Pseudomonadales</taxon>
        <taxon>Pseudomonadaceae</taxon>
        <taxon>Aquipseudomonas</taxon>
    </lineage>
</organism>
<dbReference type="InterPro" id="IPR024961">
    <property type="entry name" value="T2SS_GspC_N"/>
</dbReference>
<feature type="region of interest" description="Disordered" evidence="9">
    <location>
        <begin position="191"/>
        <end position="217"/>
    </location>
</feature>
<evidence type="ECO:0000256" key="2">
    <source>
        <dbReference type="ARBA" id="ARBA00022448"/>
    </source>
</evidence>
<evidence type="ECO:0000256" key="5">
    <source>
        <dbReference type="ARBA" id="ARBA00022692"/>
    </source>
</evidence>
<reference evidence="11 12" key="1">
    <citation type="submission" date="2016-06" db="EMBL/GenBank/DDBJ databases">
        <authorList>
            <person name="Ramos C."/>
            <person name="Pintado A."/>
            <person name="Crespo-Gomez J.I."/>
        </authorList>
    </citation>
    <scope>NUCLEOTIDE SEQUENCE [LARGE SCALE GENOMIC DNA]</scope>
    <source>
        <strain evidence="11 12">AVO110</strain>
    </source>
</reference>
<evidence type="ECO:0000256" key="8">
    <source>
        <dbReference type="ARBA" id="ARBA00023136"/>
    </source>
</evidence>
<evidence type="ECO:0000313" key="11">
    <source>
        <dbReference type="EMBL" id="MBC9250096.1"/>
    </source>
</evidence>
<keyword evidence="2" id="KW-0813">Transport</keyword>
<evidence type="ECO:0000256" key="9">
    <source>
        <dbReference type="SAM" id="MobiDB-lite"/>
    </source>
</evidence>
<evidence type="ECO:0000256" key="4">
    <source>
        <dbReference type="ARBA" id="ARBA00022519"/>
    </source>
</evidence>
<keyword evidence="8" id="KW-0472">Membrane</keyword>
<keyword evidence="7" id="KW-1133">Transmembrane helix</keyword>
<dbReference type="Pfam" id="PF11356">
    <property type="entry name" value="T2SSC"/>
    <property type="match status" value="1"/>
</dbReference>
<evidence type="ECO:0000256" key="6">
    <source>
        <dbReference type="ARBA" id="ARBA00022927"/>
    </source>
</evidence>
<feature type="domain" description="Type II secretion system protein GspC N-terminal" evidence="10">
    <location>
        <begin position="26"/>
        <end position="149"/>
    </location>
</feature>
<keyword evidence="6" id="KW-0653">Protein transport</keyword>
<evidence type="ECO:0000313" key="12">
    <source>
        <dbReference type="Proteomes" id="UP000744555"/>
    </source>
</evidence>
<evidence type="ECO:0000256" key="7">
    <source>
        <dbReference type="ARBA" id="ARBA00022989"/>
    </source>
</evidence>
<keyword evidence="3" id="KW-1003">Cell membrane</keyword>
<accession>A0ABR7S0J3</accession>